<proteinExistence type="predicted"/>
<evidence type="ECO:0000313" key="1">
    <source>
        <dbReference type="EMBL" id="ATC63876.1"/>
    </source>
</evidence>
<keyword evidence="2" id="KW-1185">Reference proteome</keyword>
<accession>A0A290QCB2</accession>
<dbReference type="EMBL" id="CP023344">
    <property type="protein sequence ID" value="ATC63876.1"/>
    <property type="molecule type" value="Genomic_DNA"/>
</dbReference>
<dbReference type="KEGG" id="vbh:CMV30_07900"/>
<gene>
    <name evidence="1" type="ORF">CMV30_07900</name>
</gene>
<name>A0A290QCB2_9BACT</name>
<evidence type="ECO:0000313" key="2">
    <source>
        <dbReference type="Proteomes" id="UP000217265"/>
    </source>
</evidence>
<dbReference type="OrthoDB" id="200146at2"/>
<dbReference type="PROSITE" id="PS51257">
    <property type="entry name" value="PROKAR_LIPOPROTEIN"/>
    <property type="match status" value="1"/>
</dbReference>
<organism evidence="1 2">
    <name type="scientific">Nibricoccus aquaticus</name>
    <dbReference type="NCBI Taxonomy" id="2576891"/>
    <lineage>
        <taxon>Bacteria</taxon>
        <taxon>Pseudomonadati</taxon>
        <taxon>Verrucomicrobiota</taxon>
        <taxon>Opitutia</taxon>
        <taxon>Opitutales</taxon>
        <taxon>Opitutaceae</taxon>
        <taxon>Nibricoccus</taxon>
    </lineage>
</organism>
<dbReference type="Proteomes" id="UP000217265">
    <property type="component" value="Chromosome"/>
</dbReference>
<dbReference type="AlphaFoldDB" id="A0A290QCB2"/>
<protein>
    <submittedName>
        <fullName evidence="1">Uncharacterized protein</fullName>
    </submittedName>
</protein>
<reference evidence="1 2" key="1">
    <citation type="submission" date="2017-09" db="EMBL/GenBank/DDBJ databases">
        <title>Complete genome sequence of Verrucomicrobial strain HZ-65, isolated from freshwater.</title>
        <authorList>
            <person name="Choi A."/>
        </authorList>
    </citation>
    <scope>NUCLEOTIDE SEQUENCE [LARGE SCALE GENOMIC DNA]</scope>
    <source>
        <strain evidence="1 2">HZ-65</strain>
    </source>
</reference>
<sequence length="90" mass="9976">MNRFSFLSLVAVLALSAACSSKPKPNPAMATEIEDAFKQRWIAKRMNELSQAGVTDPRDARRQATEEFKQRYEYTNAAKKADPVGTGSLP</sequence>
<dbReference type="RefSeq" id="WP_096055508.1">
    <property type="nucleotide sequence ID" value="NZ_CP023344.1"/>
</dbReference>